<organism evidence="4 5">
    <name type="scientific">Brachybacterium nesterenkovii</name>
    <dbReference type="NCBI Taxonomy" id="47847"/>
    <lineage>
        <taxon>Bacteria</taxon>
        <taxon>Bacillati</taxon>
        <taxon>Actinomycetota</taxon>
        <taxon>Actinomycetes</taxon>
        <taxon>Micrococcales</taxon>
        <taxon>Dermabacteraceae</taxon>
        <taxon>Brachybacterium</taxon>
    </lineage>
</organism>
<evidence type="ECO:0000259" key="2">
    <source>
        <dbReference type="Pfam" id="PF10727"/>
    </source>
</evidence>
<dbReference type="SUPFAM" id="SSF48179">
    <property type="entry name" value="6-phosphogluconate dehydrogenase C-terminal domain-like"/>
    <property type="match status" value="1"/>
</dbReference>
<accession>A0A1X6X103</accession>
<dbReference type="Proteomes" id="UP000195981">
    <property type="component" value="Unassembled WGS sequence"/>
</dbReference>
<sequence length="309" mass="30799">MSAAPRLGIGIIGAGRVGAVLGAALRAEGHAIVGASAVSAASRERAAALLPGVPILGPETIVERAELVLLAVPDDQLGPLAAGLAAVDAVPGGQVFVHVSGAHGTGVLAPLAERGSTVIAMHPAMTFTGTAADLPRLIGCPFGVTARGGAEAIAHALVVEIGGEPVPIAEADRPLYHAALSHGANHLVALVAQARALLAQIGIVDPGEYLRPLLTAALEESLRRGAAALTGPVRRGDSGTVAAHLEAIAEADASRGSTQPGDVADTYRALALAALARAGLSAQDEARVRRILSPEPAAEAGQADQEDPS</sequence>
<dbReference type="InterPro" id="IPR036291">
    <property type="entry name" value="NAD(P)-bd_dom_sf"/>
</dbReference>
<dbReference type="InterPro" id="IPR018931">
    <property type="entry name" value="DUF2520"/>
</dbReference>
<keyword evidence="4" id="KW-0560">Oxidoreductase</keyword>
<dbReference type="SUPFAM" id="SSF51735">
    <property type="entry name" value="NAD(P)-binding Rossmann-fold domains"/>
    <property type="match status" value="1"/>
</dbReference>
<dbReference type="InterPro" id="IPR037108">
    <property type="entry name" value="TM1727-like_C_sf"/>
</dbReference>
<dbReference type="PANTHER" id="PTHR40459">
    <property type="entry name" value="CONSERVED HYPOTHETICAL ALANINE AND LEUCINE RICH PROTEIN"/>
    <property type="match status" value="1"/>
</dbReference>
<dbReference type="GO" id="GO:0008677">
    <property type="term" value="F:2-dehydropantoate 2-reductase activity"/>
    <property type="evidence" value="ECO:0007669"/>
    <property type="project" value="UniProtKB-EC"/>
</dbReference>
<dbReference type="Gene3D" id="1.10.1040.20">
    <property type="entry name" value="ProC-like, C-terminal domain"/>
    <property type="match status" value="1"/>
</dbReference>
<feature type="region of interest" description="Disordered" evidence="1">
    <location>
        <begin position="280"/>
        <end position="309"/>
    </location>
</feature>
<dbReference type="OrthoDB" id="8650434at2"/>
<dbReference type="PANTHER" id="PTHR40459:SF1">
    <property type="entry name" value="CONSERVED HYPOTHETICAL ALANINE AND LEUCINE RICH PROTEIN"/>
    <property type="match status" value="1"/>
</dbReference>
<dbReference type="Gene3D" id="3.40.50.720">
    <property type="entry name" value="NAD(P)-binding Rossmann-like Domain"/>
    <property type="match status" value="1"/>
</dbReference>
<proteinExistence type="predicted"/>
<dbReference type="EMBL" id="FWFG01000064">
    <property type="protein sequence ID" value="SLM92038.1"/>
    <property type="molecule type" value="Genomic_DNA"/>
</dbReference>
<evidence type="ECO:0000256" key="1">
    <source>
        <dbReference type="SAM" id="MobiDB-lite"/>
    </source>
</evidence>
<protein>
    <submittedName>
        <fullName evidence="4">Ketopantoate reductase PanG</fullName>
        <ecNumber evidence="4">1.1.1.169</ecNumber>
    </submittedName>
</protein>
<reference evidence="4 5" key="1">
    <citation type="submission" date="2017-02" db="EMBL/GenBank/DDBJ databases">
        <authorList>
            <person name="Peterson S.W."/>
        </authorList>
    </citation>
    <scope>NUCLEOTIDE SEQUENCE [LARGE SCALE GENOMIC DNA]</scope>
    <source>
        <strain evidence="4 5">CIP104813</strain>
    </source>
</reference>
<evidence type="ECO:0000259" key="3">
    <source>
        <dbReference type="Pfam" id="PF10728"/>
    </source>
</evidence>
<dbReference type="EC" id="1.1.1.169" evidence="4"/>
<dbReference type="RefSeq" id="WP_087104155.1">
    <property type="nucleotide sequence ID" value="NZ_FWFG01000064.1"/>
</dbReference>
<feature type="domain" description="Putative oxidoreductase/dehydrogenase Rossmann-like" evidence="2">
    <location>
        <begin position="4"/>
        <end position="123"/>
    </location>
</feature>
<evidence type="ECO:0000313" key="5">
    <source>
        <dbReference type="Proteomes" id="UP000195981"/>
    </source>
</evidence>
<keyword evidence="5" id="KW-1185">Reference proteome</keyword>
<name>A0A1X6X103_9MICO</name>
<gene>
    <name evidence="4" type="ORF">FM110_07500</name>
</gene>
<dbReference type="InterPro" id="IPR019665">
    <property type="entry name" value="OxRdtase/DH_put_Rossmann_dom"/>
</dbReference>
<evidence type="ECO:0000313" key="4">
    <source>
        <dbReference type="EMBL" id="SLM92038.1"/>
    </source>
</evidence>
<dbReference type="Pfam" id="PF10728">
    <property type="entry name" value="DUF2520"/>
    <property type="match status" value="1"/>
</dbReference>
<dbReference type="AlphaFoldDB" id="A0A1X6X103"/>
<feature type="domain" description="DUF2520" evidence="3">
    <location>
        <begin position="140"/>
        <end position="272"/>
    </location>
</feature>
<dbReference type="InterPro" id="IPR008927">
    <property type="entry name" value="6-PGluconate_DH-like_C_sf"/>
</dbReference>
<dbReference type="Pfam" id="PF10727">
    <property type="entry name" value="Rossmann-like"/>
    <property type="match status" value="1"/>
</dbReference>